<gene>
    <name evidence="3" type="ORF">CEY15_10160</name>
</gene>
<keyword evidence="2" id="KW-0812">Transmembrane</keyword>
<evidence type="ECO:0000256" key="1">
    <source>
        <dbReference type="SAM" id="MobiDB-lite"/>
    </source>
</evidence>
<dbReference type="InterPro" id="IPR019933">
    <property type="entry name" value="DivIVA_domain"/>
</dbReference>
<keyword evidence="2" id="KW-1133">Transmembrane helix</keyword>
<dbReference type="OrthoDB" id="3404379at2"/>
<protein>
    <recommendedName>
        <fullName evidence="5">DivIVA domain-containing protein</fullName>
    </recommendedName>
</protein>
<dbReference type="Gene3D" id="6.10.250.660">
    <property type="match status" value="1"/>
</dbReference>
<evidence type="ECO:0008006" key="5">
    <source>
        <dbReference type="Google" id="ProtNLM"/>
    </source>
</evidence>
<evidence type="ECO:0000256" key="2">
    <source>
        <dbReference type="SAM" id="Phobius"/>
    </source>
</evidence>
<reference evidence="4" key="1">
    <citation type="submission" date="2017-09" db="EMBL/GenBank/DDBJ databases">
        <authorList>
            <person name="Zhang Y."/>
            <person name="Huang X."/>
            <person name="Liu J."/>
            <person name="Lu L."/>
            <person name="Peng K."/>
        </authorList>
    </citation>
    <scope>NUCLEOTIDE SEQUENCE [LARGE SCALE GENOMIC DNA]</scope>
    <source>
        <strain evidence="4">S-XJ-1</strain>
    </source>
</reference>
<evidence type="ECO:0000313" key="3">
    <source>
        <dbReference type="EMBL" id="PAY23148.1"/>
    </source>
</evidence>
<name>A0A2A2WPN3_9ACTN</name>
<proteinExistence type="predicted"/>
<accession>A0A2A2WPN3</accession>
<organism evidence="3 4">
    <name type="scientific">Dietzia natronolimnaea</name>
    <dbReference type="NCBI Taxonomy" id="161920"/>
    <lineage>
        <taxon>Bacteria</taxon>
        <taxon>Bacillati</taxon>
        <taxon>Actinomycetota</taxon>
        <taxon>Actinomycetes</taxon>
        <taxon>Mycobacteriales</taxon>
        <taxon>Dietziaceae</taxon>
        <taxon>Dietzia</taxon>
    </lineage>
</organism>
<feature type="transmembrane region" description="Helical" evidence="2">
    <location>
        <begin position="6"/>
        <end position="27"/>
    </location>
</feature>
<sequence>MLTVVVYVVLTLIVAAALFALSVVVFGRSEPLPAVARGHTVTSLPEGPLRGDDLRSVRFGMSARGYTMAEVDWALEEAAAEIDRLRARLDGAGKGPQPSDEVGPERAPASGHGVTR</sequence>
<comment type="caution">
    <text evidence="3">The sequence shown here is derived from an EMBL/GenBank/DDBJ whole genome shotgun (WGS) entry which is preliminary data.</text>
</comment>
<dbReference type="AlphaFoldDB" id="A0A2A2WPN3"/>
<keyword evidence="4" id="KW-1185">Reference proteome</keyword>
<dbReference type="RefSeq" id="WP_095718341.1">
    <property type="nucleotide sequence ID" value="NZ_NTGA01000017.1"/>
</dbReference>
<dbReference type="NCBIfam" id="TIGR03544">
    <property type="entry name" value="DivI1A_domain"/>
    <property type="match status" value="1"/>
</dbReference>
<evidence type="ECO:0000313" key="4">
    <source>
        <dbReference type="Proteomes" id="UP000218810"/>
    </source>
</evidence>
<dbReference type="Proteomes" id="UP000218810">
    <property type="component" value="Unassembled WGS sequence"/>
</dbReference>
<keyword evidence="2" id="KW-0472">Membrane</keyword>
<dbReference type="EMBL" id="NTGA01000017">
    <property type="protein sequence ID" value="PAY23148.1"/>
    <property type="molecule type" value="Genomic_DNA"/>
</dbReference>
<feature type="region of interest" description="Disordered" evidence="1">
    <location>
        <begin position="87"/>
        <end position="116"/>
    </location>
</feature>